<evidence type="ECO:0000313" key="4">
    <source>
        <dbReference type="EMBL" id="CAF1198419.1"/>
    </source>
</evidence>
<dbReference type="PANTHER" id="PTHR46344">
    <property type="entry name" value="OS02G0202900 PROTEIN"/>
    <property type="match status" value="1"/>
</dbReference>
<evidence type="ECO:0000313" key="5">
    <source>
        <dbReference type="Proteomes" id="UP000663852"/>
    </source>
</evidence>
<feature type="signal peptide" evidence="3">
    <location>
        <begin position="1"/>
        <end position="17"/>
    </location>
</feature>
<dbReference type="SMART" id="SM00612">
    <property type="entry name" value="Kelch"/>
    <property type="match status" value="3"/>
</dbReference>
<dbReference type="EMBL" id="CAJNOJ010000147">
    <property type="protein sequence ID" value="CAF1198419.1"/>
    <property type="molecule type" value="Genomic_DNA"/>
</dbReference>
<dbReference type="Proteomes" id="UP000663852">
    <property type="component" value="Unassembled WGS sequence"/>
</dbReference>
<dbReference type="Pfam" id="PF01344">
    <property type="entry name" value="Kelch_1"/>
    <property type="match status" value="3"/>
</dbReference>
<comment type="caution">
    <text evidence="4">The sequence shown here is derived from an EMBL/GenBank/DDBJ whole genome shotgun (WGS) entry which is preliminary data.</text>
</comment>
<organism evidence="4 5">
    <name type="scientific">Adineta ricciae</name>
    <name type="common">Rotifer</name>
    <dbReference type="NCBI Taxonomy" id="249248"/>
    <lineage>
        <taxon>Eukaryota</taxon>
        <taxon>Metazoa</taxon>
        <taxon>Spiralia</taxon>
        <taxon>Gnathifera</taxon>
        <taxon>Rotifera</taxon>
        <taxon>Eurotatoria</taxon>
        <taxon>Bdelloidea</taxon>
        <taxon>Adinetida</taxon>
        <taxon>Adinetidae</taxon>
        <taxon>Adineta</taxon>
    </lineage>
</organism>
<dbReference type="OrthoDB" id="45365at2759"/>
<evidence type="ECO:0000256" key="1">
    <source>
        <dbReference type="ARBA" id="ARBA00022441"/>
    </source>
</evidence>
<gene>
    <name evidence="4" type="ORF">EDS130_LOCUS25218</name>
</gene>
<dbReference type="AlphaFoldDB" id="A0A814W9W3"/>
<dbReference type="InterPro" id="IPR006652">
    <property type="entry name" value="Kelch_1"/>
</dbReference>
<evidence type="ECO:0000256" key="2">
    <source>
        <dbReference type="ARBA" id="ARBA00022737"/>
    </source>
</evidence>
<accession>A0A814W9W3</accession>
<dbReference type="PANTHER" id="PTHR46344:SF27">
    <property type="entry name" value="KELCH REPEAT SUPERFAMILY PROTEIN"/>
    <property type="match status" value="1"/>
</dbReference>
<dbReference type="Gene3D" id="2.120.10.80">
    <property type="entry name" value="Kelch-type beta propeller"/>
    <property type="match status" value="1"/>
</dbReference>
<dbReference type="InterPro" id="IPR037293">
    <property type="entry name" value="Gal_Oxidase_central_sf"/>
</dbReference>
<protein>
    <submittedName>
        <fullName evidence="4">Uncharacterized protein</fullName>
    </submittedName>
</protein>
<reference evidence="4" key="1">
    <citation type="submission" date="2021-02" db="EMBL/GenBank/DDBJ databases">
        <authorList>
            <person name="Nowell W R."/>
        </authorList>
    </citation>
    <scope>NUCLEOTIDE SEQUENCE</scope>
</reference>
<proteinExistence type="predicted"/>
<keyword evidence="3" id="KW-0732">Signal</keyword>
<keyword evidence="2" id="KW-0677">Repeat</keyword>
<name>A0A814W9W3_ADIRI</name>
<feature type="chain" id="PRO_5032464441" evidence="3">
    <location>
        <begin position="18"/>
        <end position="311"/>
    </location>
</feature>
<dbReference type="Gene3D" id="2.130.10.80">
    <property type="entry name" value="Galactose oxidase/kelch, beta-propeller"/>
    <property type="match status" value="1"/>
</dbReference>
<keyword evidence="1" id="KW-0880">Kelch repeat</keyword>
<dbReference type="SUPFAM" id="SSF117281">
    <property type="entry name" value="Kelch motif"/>
    <property type="match status" value="1"/>
</dbReference>
<evidence type="ECO:0000256" key="3">
    <source>
        <dbReference type="SAM" id="SignalP"/>
    </source>
</evidence>
<sequence>MRMYVLLIYLVLSKIDAILVTKVHRSAIYTPNSACAALGNTILPPTDASIQSCIWRCVHEIQCQTAVYFHENRNCSMFGEHCEAGNISSSTNIRASTICCRKNDESNMHCPSTMISTAMPITTNIAQTWITTGSMSFERKFHTATLLQNGKVLVIGGFDGNNFLKSVELYDPSTGNWTKAGDMNFARSSHTATMLSNGMVLVTGGTYHNITELYNPSTGNWTVRGNMNFPRYDHTATMLSNGNVLVTGGRDTNNVKLNSAELYDLSTDSWKMIKNMSTRRCYHTASLLPNGSVLVIGGSDGSRCLNTAEYY</sequence>
<dbReference type="InterPro" id="IPR015915">
    <property type="entry name" value="Kelch-typ_b-propeller"/>
</dbReference>